<dbReference type="GO" id="GO:0005811">
    <property type="term" value="C:lipid droplet"/>
    <property type="evidence" value="ECO:0007669"/>
    <property type="project" value="TreeGrafter"/>
</dbReference>
<gene>
    <name evidence="2" type="ORF">FKW77_004093</name>
</gene>
<dbReference type="STRING" id="50376.A0A517LPY5"/>
<evidence type="ECO:0000313" key="2">
    <source>
        <dbReference type="EMBL" id="QDS77714.1"/>
    </source>
</evidence>
<proteinExistence type="predicted"/>
<dbReference type="InterPro" id="IPR018626">
    <property type="entry name" value="LCHN/Anr2"/>
</dbReference>
<dbReference type="Pfam" id="PF14831">
    <property type="entry name" value="DUF4484"/>
    <property type="match status" value="1"/>
</dbReference>
<sequence length="594" mass="66782">MPQLNSPTNSRHFFDDSPPYLAALFLIKFDQKVGYTIAWKQSLKDVPLEGVVEYKSLPSGLHNVKEDLVYFVQEQYAGLSAFIHRPAGATERNAQFIAVGAMVRLGDGRLGRAWEHAGSLKDLARQLVTHDDNLSPLEEYWQEHKAPSDNLAESSEDPVSPFTAAQLRTRAVSSVSLAPSNQKLPPFHPAHTILEYLDTFGPLLFQLHRAALLRKRILFITPPPMKLACEYVYDLSILSSLPNSLSSSLPLPSPSAARLQPLFNVGIHDIASLSKYAPTDSPQTIQPPASEDLGLGWIACTSDEILAMKPQLYDILIELPHPNKSRLSNTRKLHAKREENWPIVKRSDTGATIKATQRDLRRYRTLRRALSPLTRISSRHKSDPGNVVEEAEEEDNEQTHLLYTHEHSMPNAKGDEEDSLRAGEEKLVERISWSSLAYSSFMWWASAGEKEEGLQQEEEQDIQLLDDLAELARSVADSQGYHDEDEEEEASETWGKGNGIAEVEMAVIAYFHRITKEIFESCIDVLEERDGDAEEADDGEDDIITFGSDELRRCGLDVWSEGERSFIKEFMALWFERTVEVHAVSLECCGIKVC</sequence>
<dbReference type="InterPro" id="IPR028115">
    <property type="entry name" value="DUF4484"/>
</dbReference>
<name>A0A517LPY5_9PEZI</name>
<protein>
    <recommendedName>
        <fullName evidence="1">DUF4484 domain-containing protein</fullName>
    </recommendedName>
</protein>
<dbReference type="Pfam" id="PF09804">
    <property type="entry name" value="DENND11"/>
    <property type="match status" value="1"/>
</dbReference>
<evidence type="ECO:0000259" key="1">
    <source>
        <dbReference type="Pfam" id="PF14831"/>
    </source>
</evidence>
<accession>A0A517LPY5</accession>
<organism evidence="2 3">
    <name type="scientific">Venturia effusa</name>
    <dbReference type="NCBI Taxonomy" id="50376"/>
    <lineage>
        <taxon>Eukaryota</taxon>
        <taxon>Fungi</taxon>
        <taxon>Dikarya</taxon>
        <taxon>Ascomycota</taxon>
        <taxon>Pezizomycotina</taxon>
        <taxon>Dothideomycetes</taxon>
        <taxon>Pleosporomycetidae</taxon>
        <taxon>Venturiales</taxon>
        <taxon>Venturiaceae</taxon>
        <taxon>Venturia</taxon>
    </lineage>
</organism>
<dbReference type="EMBL" id="CP042202">
    <property type="protein sequence ID" value="QDS77714.1"/>
    <property type="molecule type" value="Genomic_DNA"/>
</dbReference>
<reference evidence="2 3" key="1">
    <citation type="submission" date="2019-07" db="EMBL/GenBank/DDBJ databases">
        <title>Finished genome of Venturia effusa.</title>
        <authorList>
            <person name="Young C.A."/>
            <person name="Cox M.P."/>
            <person name="Ganley A.R.D."/>
            <person name="David W.J."/>
        </authorList>
    </citation>
    <scope>NUCLEOTIDE SEQUENCE [LARGE SCALE GENOMIC DNA]</scope>
    <source>
        <strain evidence="3">albino</strain>
    </source>
</reference>
<feature type="domain" description="DUF4484" evidence="1">
    <location>
        <begin position="428"/>
        <end position="594"/>
    </location>
</feature>
<keyword evidence="3" id="KW-1185">Reference proteome</keyword>
<dbReference type="OrthoDB" id="2152680at2759"/>
<dbReference type="Proteomes" id="UP000316270">
    <property type="component" value="Chromosome 18"/>
</dbReference>
<dbReference type="InterPro" id="IPR053056">
    <property type="entry name" value="Lipid_Metab_Assoc_Protein"/>
</dbReference>
<dbReference type="PANTHER" id="PTHR28153">
    <property type="entry name" value="PROTEIN, PUTATIVE-RELATED"/>
    <property type="match status" value="1"/>
</dbReference>
<evidence type="ECO:0000313" key="3">
    <source>
        <dbReference type="Proteomes" id="UP000316270"/>
    </source>
</evidence>
<dbReference type="AlphaFoldDB" id="A0A517LPY5"/>
<dbReference type="PANTHER" id="PTHR28153:SF1">
    <property type="entry name" value="DUF4484 DOMAIN-CONTAINING PROTEIN"/>
    <property type="match status" value="1"/>
</dbReference>